<dbReference type="AlphaFoldDB" id="A0A6N2LDX5"/>
<protein>
    <recommendedName>
        <fullName evidence="5">Anthocyanidin 3-O-glucosyltransferase</fullName>
    </recommendedName>
</protein>
<evidence type="ECO:0008006" key="5">
    <source>
        <dbReference type="Google" id="ProtNLM"/>
    </source>
</evidence>
<dbReference type="PANTHER" id="PTHR48048">
    <property type="entry name" value="GLYCOSYLTRANSFERASE"/>
    <property type="match status" value="1"/>
</dbReference>
<keyword evidence="2" id="KW-0328">Glycosyltransferase</keyword>
<sequence length="445" mass="49429">MKKAQVVLVPSPGIGHLVPAIEFAKRLLDQDDSFLITVLVIIKAPFGPHPDTCNQSMLITTIDTRIQYITLPKVTPPDLDPLRSPENYFTTFMEAHKPLVRDAVVNQVMSIKPAVPVVGLVVDLFCASMIDVANELGISSYVYFASSAAFLGLLLYLPTRQEQAGIEFKETDPDLIVSCFANPVPARVMPSVLLNKDGGYTCFENLGRRFREAKGIVVNSFAELESHAVRSFSGGGAPPVYTVGPLVNINGHSLMGSNLDRHSKILEWLDDQREKSVVFLCFGSIGRFREAQVKEIALGLEQSGHRFLWSIRKPPLEGHFALPSDYNNFEEVLPDGFLERTKNIGMSLWHGVPVVTWPMHAEQQINAFQMVKDLELAVEMTLDYRMRSNNLVMADKIAKSVECVMEEDREVRNRVKAMSEASRKAVMEGGSSFSAIGDLIKDMLS</sequence>
<evidence type="ECO:0000256" key="2">
    <source>
        <dbReference type="ARBA" id="ARBA00022676"/>
    </source>
</evidence>
<organism evidence="4">
    <name type="scientific">Salix viminalis</name>
    <name type="common">Common osier</name>
    <name type="synonym">Basket willow</name>
    <dbReference type="NCBI Taxonomy" id="40686"/>
    <lineage>
        <taxon>Eukaryota</taxon>
        <taxon>Viridiplantae</taxon>
        <taxon>Streptophyta</taxon>
        <taxon>Embryophyta</taxon>
        <taxon>Tracheophyta</taxon>
        <taxon>Spermatophyta</taxon>
        <taxon>Magnoliopsida</taxon>
        <taxon>eudicotyledons</taxon>
        <taxon>Gunneridae</taxon>
        <taxon>Pentapetalae</taxon>
        <taxon>rosids</taxon>
        <taxon>fabids</taxon>
        <taxon>Malpighiales</taxon>
        <taxon>Salicaceae</taxon>
        <taxon>Saliceae</taxon>
        <taxon>Salix</taxon>
    </lineage>
</organism>
<dbReference type="InterPro" id="IPR002213">
    <property type="entry name" value="UDP_glucos_trans"/>
</dbReference>
<reference evidence="4" key="1">
    <citation type="submission" date="2019-03" db="EMBL/GenBank/DDBJ databases">
        <authorList>
            <person name="Mank J."/>
            <person name="Almeida P."/>
        </authorList>
    </citation>
    <scope>NUCLEOTIDE SEQUENCE</scope>
    <source>
        <strain evidence="4">78183</strain>
    </source>
</reference>
<name>A0A6N2LDX5_SALVM</name>
<dbReference type="CDD" id="cd03784">
    <property type="entry name" value="GT1_Gtf-like"/>
    <property type="match status" value="1"/>
</dbReference>
<comment type="similarity">
    <text evidence="1">Belongs to the UDP-glycosyltransferase family.</text>
</comment>
<dbReference type="InterPro" id="IPR050481">
    <property type="entry name" value="UDP-glycosyltransf_plant"/>
</dbReference>
<evidence type="ECO:0000313" key="4">
    <source>
        <dbReference type="EMBL" id="VFU39126.1"/>
    </source>
</evidence>
<dbReference type="PANTHER" id="PTHR48048:SF83">
    <property type="entry name" value="GLYCOSYLTRANSFERASE"/>
    <property type="match status" value="1"/>
</dbReference>
<accession>A0A6N2LDX5</accession>
<keyword evidence="3" id="KW-0808">Transferase</keyword>
<dbReference type="GO" id="GO:0035251">
    <property type="term" value="F:UDP-glucosyltransferase activity"/>
    <property type="evidence" value="ECO:0007669"/>
    <property type="project" value="InterPro"/>
</dbReference>
<proteinExistence type="inferred from homology"/>
<evidence type="ECO:0000256" key="3">
    <source>
        <dbReference type="ARBA" id="ARBA00022679"/>
    </source>
</evidence>
<gene>
    <name evidence="4" type="ORF">SVIM_LOCUS215696</name>
</gene>
<dbReference type="SUPFAM" id="SSF53756">
    <property type="entry name" value="UDP-Glycosyltransferase/glycogen phosphorylase"/>
    <property type="match status" value="1"/>
</dbReference>
<dbReference type="FunFam" id="3.40.50.2000:FF:000080">
    <property type="entry name" value="Glycosyltransferase"/>
    <property type="match status" value="1"/>
</dbReference>
<dbReference type="Gene3D" id="3.40.50.2000">
    <property type="entry name" value="Glycogen Phosphorylase B"/>
    <property type="match status" value="4"/>
</dbReference>
<dbReference type="EMBL" id="CAADRP010001480">
    <property type="protein sequence ID" value="VFU39126.1"/>
    <property type="molecule type" value="Genomic_DNA"/>
</dbReference>
<evidence type="ECO:0000256" key="1">
    <source>
        <dbReference type="ARBA" id="ARBA00009995"/>
    </source>
</evidence>